<keyword evidence="3" id="KW-1185">Reference proteome</keyword>
<feature type="region of interest" description="Disordered" evidence="1">
    <location>
        <begin position="533"/>
        <end position="566"/>
    </location>
</feature>
<gene>
    <name evidence="2" type="ORF">FA09DRAFT_362291</name>
</gene>
<dbReference type="RefSeq" id="XP_025596245.1">
    <property type="nucleotide sequence ID" value="XM_025745458.1"/>
</dbReference>
<evidence type="ECO:0000313" key="2">
    <source>
        <dbReference type="EMBL" id="PWN95966.1"/>
    </source>
</evidence>
<organism evidence="2 3">
    <name type="scientific">Tilletiopsis washingtonensis</name>
    <dbReference type="NCBI Taxonomy" id="58919"/>
    <lineage>
        <taxon>Eukaryota</taxon>
        <taxon>Fungi</taxon>
        <taxon>Dikarya</taxon>
        <taxon>Basidiomycota</taxon>
        <taxon>Ustilaginomycotina</taxon>
        <taxon>Exobasidiomycetes</taxon>
        <taxon>Entylomatales</taxon>
        <taxon>Entylomatales incertae sedis</taxon>
        <taxon>Tilletiopsis</taxon>
    </lineage>
</organism>
<feature type="region of interest" description="Disordered" evidence="1">
    <location>
        <begin position="394"/>
        <end position="413"/>
    </location>
</feature>
<name>A0A316Z3L0_9BASI</name>
<feature type="region of interest" description="Disordered" evidence="1">
    <location>
        <begin position="240"/>
        <end position="261"/>
    </location>
</feature>
<proteinExistence type="predicted"/>
<evidence type="ECO:0000256" key="1">
    <source>
        <dbReference type="SAM" id="MobiDB-lite"/>
    </source>
</evidence>
<accession>A0A316Z3L0</accession>
<feature type="compositionally biased region" description="Low complexity" evidence="1">
    <location>
        <begin position="69"/>
        <end position="80"/>
    </location>
</feature>
<dbReference type="Proteomes" id="UP000245946">
    <property type="component" value="Unassembled WGS sequence"/>
</dbReference>
<reference evidence="2 3" key="1">
    <citation type="journal article" date="2018" name="Mol. Biol. Evol.">
        <title>Broad Genomic Sampling Reveals a Smut Pathogenic Ancestry of the Fungal Clade Ustilaginomycotina.</title>
        <authorList>
            <person name="Kijpornyongpan T."/>
            <person name="Mondo S.J."/>
            <person name="Barry K."/>
            <person name="Sandor L."/>
            <person name="Lee J."/>
            <person name="Lipzen A."/>
            <person name="Pangilinan J."/>
            <person name="LaButti K."/>
            <person name="Hainaut M."/>
            <person name="Henrissat B."/>
            <person name="Grigoriev I.V."/>
            <person name="Spatafora J.W."/>
            <person name="Aime M.C."/>
        </authorList>
    </citation>
    <scope>NUCLEOTIDE SEQUENCE [LARGE SCALE GENOMIC DNA]</scope>
    <source>
        <strain evidence="2 3">MCA 4186</strain>
    </source>
</reference>
<dbReference type="GeneID" id="37273002"/>
<sequence>MPRRRTRLRSLLLCSRPADVECQGDTDLVASFAAHAAAARRSALLREQAGVCFDAPPPPPAVSVPLLPPSRASAAAQKQEQQQEPRKQRSSNTRRFARRKSEQGSSVRIGEHAPAMRARQPENDVDVDVEADARSAAPGETVAFAGERFEGDVEKDDAARLPVPCGFELQQLLQGTRRGPDSDSYRLALRAASSTSTSTMVHLPESQQQKLAAFAVVAAAEAAAIVAADAQRLQARRTLAAPLPPTRGSSRLLSSDALPSSSSCKQQRLSVLSTHSALSSSTCHSGLSGDESNMDDVLMHFPSLLPITIPLDDLPAAQLEALLRRQTSGETLVAASLYSQDSAPSPSTPREGCAATATYELAAISFASVSSNDELDAPDETDDNSAYSQLDCSYSHEHEGEASSASKTPQRPFLFSRPSLDGLGLHTTASVCTTSAGAAPLGMANEKDSMSCSASREAALSALCGGASTASSTASKQQEEEEKSEPTARLSIDERLVAQMEQPHWRSSVVQRFHEHVALTVASLGAGESRMLGATTASAAPRLADSSSSPNDDDDDGDGDARVSFL</sequence>
<feature type="region of interest" description="Disordered" evidence="1">
    <location>
        <begin position="62"/>
        <end position="124"/>
    </location>
</feature>
<evidence type="ECO:0000313" key="3">
    <source>
        <dbReference type="Proteomes" id="UP000245946"/>
    </source>
</evidence>
<protein>
    <submittedName>
        <fullName evidence="2">Uncharacterized protein</fullName>
    </submittedName>
</protein>
<dbReference type="EMBL" id="KZ819301">
    <property type="protein sequence ID" value="PWN95966.1"/>
    <property type="molecule type" value="Genomic_DNA"/>
</dbReference>
<dbReference type="AlphaFoldDB" id="A0A316Z3L0"/>